<evidence type="ECO:0000313" key="2">
    <source>
        <dbReference type="EMBL" id="KAH7032927.1"/>
    </source>
</evidence>
<dbReference type="RefSeq" id="XP_046013759.1">
    <property type="nucleotide sequence ID" value="XM_046153545.1"/>
</dbReference>
<comment type="caution">
    <text evidence="2">The sequence shown here is derived from an EMBL/GenBank/DDBJ whole genome shotgun (WGS) entry which is preliminary data.</text>
</comment>
<reference evidence="2" key="1">
    <citation type="journal article" date="2021" name="Nat. Commun.">
        <title>Genetic determinants of endophytism in the Arabidopsis root mycobiome.</title>
        <authorList>
            <person name="Mesny F."/>
            <person name="Miyauchi S."/>
            <person name="Thiergart T."/>
            <person name="Pickel B."/>
            <person name="Atanasova L."/>
            <person name="Karlsson M."/>
            <person name="Huettel B."/>
            <person name="Barry K.W."/>
            <person name="Haridas S."/>
            <person name="Chen C."/>
            <person name="Bauer D."/>
            <person name="Andreopoulos W."/>
            <person name="Pangilinan J."/>
            <person name="LaButti K."/>
            <person name="Riley R."/>
            <person name="Lipzen A."/>
            <person name="Clum A."/>
            <person name="Drula E."/>
            <person name="Henrissat B."/>
            <person name="Kohler A."/>
            <person name="Grigoriev I.V."/>
            <person name="Martin F.M."/>
            <person name="Hacquard S."/>
        </authorList>
    </citation>
    <scope>NUCLEOTIDE SEQUENCE</scope>
    <source>
        <strain evidence="2">MPI-CAGE-CH-0230</strain>
    </source>
</reference>
<feature type="region of interest" description="Disordered" evidence="1">
    <location>
        <begin position="69"/>
        <end position="104"/>
    </location>
</feature>
<accession>A0A9P8Y886</accession>
<organism evidence="2 3">
    <name type="scientific">Microdochium trichocladiopsis</name>
    <dbReference type="NCBI Taxonomy" id="1682393"/>
    <lineage>
        <taxon>Eukaryota</taxon>
        <taxon>Fungi</taxon>
        <taxon>Dikarya</taxon>
        <taxon>Ascomycota</taxon>
        <taxon>Pezizomycotina</taxon>
        <taxon>Sordariomycetes</taxon>
        <taxon>Xylariomycetidae</taxon>
        <taxon>Xylariales</taxon>
        <taxon>Microdochiaceae</taxon>
        <taxon>Microdochium</taxon>
    </lineage>
</organism>
<dbReference type="AlphaFoldDB" id="A0A9P8Y886"/>
<dbReference type="Proteomes" id="UP000756346">
    <property type="component" value="Unassembled WGS sequence"/>
</dbReference>
<sequence length="104" mass="11002">MSRHGAIGLVSPRACLAARAVLVRPGLINTTARPRGTPEGGNHHLCRPRDQMLQNNPCPRHLNGFVDLAIHGQGSSDGGPGRQDTCPKLGKSSSEATMARLGWS</sequence>
<gene>
    <name evidence="2" type="ORF">B0I36DRAFT_320360</name>
</gene>
<protein>
    <submittedName>
        <fullName evidence="2">Uncharacterized protein</fullName>
    </submittedName>
</protein>
<keyword evidence="3" id="KW-1185">Reference proteome</keyword>
<evidence type="ECO:0000313" key="3">
    <source>
        <dbReference type="Proteomes" id="UP000756346"/>
    </source>
</evidence>
<evidence type="ECO:0000256" key="1">
    <source>
        <dbReference type="SAM" id="MobiDB-lite"/>
    </source>
</evidence>
<feature type="region of interest" description="Disordered" evidence="1">
    <location>
        <begin position="30"/>
        <end position="52"/>
    </location>
</feature>
<name>A0A9P8Y886_9PEZI</name>
<dbReference type="EMBL" id="JAGTJQ010000004">
    <property type="protein sequence ID" value="KAH7032927.1"/>
    <property type="molecule type" value="Genomic_DNA"/>
</dbReference>
<proteinExistence type="predicted"/>
<dbReference type="GeneID" id="70183091"/>